<dbReference type="Proteomes" id="UP000252795">
    <property type="component" value="Unassembled WGS sequence"/>
</dbReference>
<comment type="caution">
    <text evidence="4">The sequence shown here is derived from an EMBL/GenBank/DDBJ whole genome shotgun (WGS) entry which is preliminary data.</text>
</comment>
<sequence>MIHPMIALLAVILILSTGFLILYKIFGLVEKDMADDEKKRDDNDTL</sequence>
<evidence type="ECO:0000313" key="4">
    <source>
        <dbReference type="EMBL" id="RCW32200.1"/>
    </source>
</evidence>
<evidence type="ECO:0000313" key="9">
    <source>
        <dbReference type="Proteomes" id="UP000469950"/>
    </source>
</evidence>
<proteinExistence type="predicted"/>
<dbReference type="Proteomes" id="UP000253647">
    <property type="component" value="Unassembled WGS sequence"/>
</dbReference>
<evidence type="ECO:0000313" key="5">
    <source>
        <dbReference type="EMBL" id="RCW61925.1"/>
    </source>
</evidence>
<dbReference type="RefSeq" id="WP_153741758.1">
    <property type="nucleotide sequence ID" value="NZ_QNSA01000009.1"/>
</dbReference>
<evidence type="ECO:0000256" key="1">
    <source>
        <dbReference type="SAM" id="Phobius"/>
    </source>
</evidence>
<name>A0A368UVY5_MARNT</name>
<organism evidence="4 6">
    <name type="scientific">Marinobacter nauticus</name>
    <name type="common">Marinobacter hydrocarbonoclasticus</name>
    <name type="synonym">Marinobacter aquaeolei</name>
    <dbReference type="NCBI Taxonomy" id="2743"/>
    <lineage>
        <taxon>Bacteria</taxon>
        <taxon>Pseudomonadati</taxon>
        <taxon>Pseudomonadota</taxon>
        <taxon>Gammaproteobacteria</taxon>
        <taxon>Pseudomonadales</taxon>
        <taxon>Marinobacteraceae</taxon>
        <taxon>Marinobacter</taxon>
    </lineage>
</organism>
<dbReference type="EMBL" id="QPJI01000040">
    <property type="protein sequence ID" value="RCW61925.1"/>
    <property type="molecule type" value="Genomic_DNA"/>
</dbReference>
<evidence type="ECO:0000313" key="3">
    <source>
        <dbReference type="EMBL" id="RBP70900.1"/>
    </source>
</evidence>
<feature type="transmembrane region" description="Helical" evidence="1">
    <location>
        <begin position="6"/>
        <end position="29"/>
    </location>
</feature>
<reference evidence="6 8" key="1">
    <citation type="submission" date="2018-07" db="EMBL/GenBank/DDBJ databases">
        <title>Freshwater and sediment microbial communities from various areas in North America, analyzing microbe dynamics in response to fracking.</title>
        <authorList>
            <person name="Lamendella R."/>
        </authorList>
    </citation>
    <scope>NUCLEOTIDE SEQUENCE [LARGE SCALE GENOMIC DNA]</scope>
    <source>
        <strain evidence="5 8">105B</strain>
        <strain evidence="4 6">114E</strain>
        <strain evidence="3 7">114E_o</strain>
    </source>
</reference>
<dbReference type="AlphaFoldDB" id="A0A368UVY5"/>
<keyword evidence="1" id="KW-0812">Transmembrane</keyword>
<accession>A0A368UVY5</accession>
<dbReference type="Proteomes" id="UP000253065">
    <property type="component" value="Unassembled WGS sequence"/>
</dbReference>
<keyword evidence="7" id="KW-1185">Reference proteome</keyword>
<keyword evidence="1" id="KW-1133">Transmembrane helix</keyword>
<gene>
    <name evidence="4" type="ORF">DET51_10929</name>
    <name evidence="5" type="ORF">DET61_1402</name>
    <name evidence="3" type="ORF">DET64_10929</name>
    <name evidence="2" type="ORF">F6453_3867</name>
</gene>
<dbReference type="EMBL" id="QPJB01000009">
    <property type="protein sequence ID" value="RCW32200.1"/>
    <property type="molecule type" value="Genomic_DNA"/>
</dbReference>
<evidence type="ECO:0000313" key="2">
    <source>
        <dbReference type="EMBL" id="KAE8543806.1"/>
    </source>
</evidence>
<protein>
    <submittedName>
        <fullName evidence="4">Uncharacterized protein</fullName>
    </submittedName>
</protein>
<dbReference type="Proteomes" id="UP000469950">
    <property type="component" value="Unassembled WGS sequence"/>
</dbReference>
<dbReference type="EMBL" id="WBMP01000030">
    <property type="protein sequence ID" value="KAE8543806.1"/>
    <property type="molecule type" value="Genomic_DNA"/>
</dbReference>
<keyword evidence="1" id="KW-0472">Membrane</keyword>
<evidence type="ECO:0000313" key="6">
    <source>
        <dbReference type="Proteomes" id="UP000252795"/>
    </source>
</evidence>
<reference evidence="2 9" key="2">
    <citation type="submission" date="2019-10" db="EMBL/GenBank/DDBJ databases">
        <title>Draft genome sequence of Marinobacter hydrocarbonoclasticus NCT7M from the microbiome of the marine copepod.</title>
        <authorList>
            <person name="Nuttall R."/>
            <person name="Sharma G."/>
            <person name="Moisander P."/>
        </authorList>
    </citation>
    <scope>NUCLEOTIDE SEQUENCE [LARGE SCALE GENOMIC DNA]</scope>
    <source>
        <strain evidence="2 9">NCT7M</strain>
    </source>
</reference>
<dbReference type="EMBL" id="QNSA01000009">
    <property type="protein sequence ID" value="RBP70900.1"/>
    <property type="molecule type" value="Genomic_DNA"/>
</dbReference>
<evidence type="ECO:0000313" key="8">
    <source>
        <dbReference type="Proteomes" id="UP000253647"/>
    </source>
</evidence>
<evidence type="ECO:0000313" key="7">
    <source>
        <dbReference type="Proteomes" id="UP000253065"/>
    </source>
</evidence>